<comment type="subcellular location">
    <subcellularLocation>
        <location evidence="1">Cell envelope</location>
    </subcellularLocation>
</comment>
<evidence type="ECO:0000313" key="10">
    <source>
        <dbReference type="Proteomes" id="UP001234343"/>
    </source>
</evidence>
<dbReference type="InterPro" id="IPR058625">
    <property type="entry name" value="MdtA-like_BSH"/>
</dbReference>
<evidence type="ECO:0000259" key="6">
    <source>
        <dbReference type="Pfam" id="PF25917"/>
    </source>
</evidence>
<dbReference type="Pfam" id="PF25954">
    <property type="entry name" value="Beta-barrel_RND_2"/>
    <property type="match status" value="1"/>
</dbReference>
<reference evidence="9 10" key="1">
    <citation type="submission" date="2023-06" db="EMBL/GenBank/DDBJ databases">
        <title>Alteromonas sp. ASW11-36 isolated from intertidal sand.</title>
        <authorList>
            <person name="Li Y."/>
        </authorList>
    </citation>
    <scope>NUCLEOTIDE SEQUENCE [LARGE SCALE GENOMIC DNA]</scope>
    <source>
        <strain evidence="9 10">ASW11-36</strain>
    </source>
</reference>
<name>A0ABT7SW90_9ALTE</name>
<evidence type="ECO:0000313" key="9">
    <source>
        <dbReference type="EMBL" id="MDM7860457.1"/>
    </source>
</evidence>
<comment type="similarity">
    <text evidence="2">Belongs to the membrane fusion protein (MFP) (TC 8.A.1) family.</text>
</comment>
<dbReference type="InterPro" id="IPR058792">
    <property type="entry name" value="Beta-barrel_RND_2"/>
</dbReference>
<dbReference type="PANTHER" id="PTHR30469:SF11">
    <property type="entry name" value="BLL4320 PROTEIN"/>
    <property type="match status" value="1"/>
</dbReference>
<dbReference type="EMBL" id="JAUCBP010000007">
    <property type="protein sequence ID" value="MDM7860457.1"/>
    <property type="molecule type" value="Genomic_DNA"/>
</dbReference>
<dbReference type="PANTHER" id="PTHR30469">
    <property type="entry name" value="MULTIDRUG RESISTANCE PROTEIN MDTA"/>
    <property type="match status" value="1"/>
</dbReference>
<dbReference type="Proteomes" id="UP001234343">
    <property type="component" value="Unassembled WGS sequence"/>
</dbReference>
<feature type="domain" description="Multidrug resistance protein MdtA-like C-terminal permuted SH3" evidence="8">
    <location>
        <begin position="278"/>
        <end position="335"/>
    </location>
</feature>
<protein>
    <submittedName>
        <fullName evidence="9">Efflux RND transporter periplasmic adaptor subunit</fullName>
    </submittedName>
</protein>
<feature type="signal peptide" evidence="5">
    <location>
        <begin position="1"/>
        <end position="30"/>
    </location>
</feature>
<proteinExistence type="inferred from homology"/>
<sequence length="366" mass="40342">MFSNIQTSRIKFFSLYLGLLCLFAATPSIAQWQGADRPKLVVVEPLSFEFERTQIEAVGSAQARRSVTLFPSVADEVVAVYFVPGQKVSAGQKLLELDSRLQNVAIKRAEIQLKEAQRNYSRARQSLAKGAITQSEVEVAETQQQLAEVALQEAQENLADRIVRAPFAGIVGLTDIEVGDRITPQTPITTLDDRSELFVNFVAPEMAVPYLINQPEVVLQPWTDRALQLTAQIAEVDTRVDTSDRTIRVRALLNNASDTFRPGMSFRVSLNVRGNRYVSIPEAALSWGVTGAYVWLAQDNSAKRVSVEVEQRLRGRILVSGALSDGQTLITEGIQGLREGQSLRIQNSQNATLKREQDDSGANANG</sequence>
<feature type="chain" id="PRO_5045289997" evidence="5">
    <location>
        <begin position="31"/>
        <end position="366"/>
    </location>
</feature>
<comment type="caution">
    <text evidence="9">The sequence shown here is derived from an EMBL/GenBank/DDBJ whole genome shotgun (WGS) entry which is preliminary data.</text>
</comment>
<keyword evidence="4" id="KW-0175">Coiled coil</keyword>
<keyword evidence="10" id="KW-1185">Reference proteome</keyword>
<accession>A0ABT7SW90</accession>
<gene>
    <name evidence="9" type="ORF">QTP81_07600</name>
</gene>
<evidence type="ECO:0000259" key="8">
    <source>
        <dbReference type="Pfam" id="PF25967"/>
    </source>
</evidence>
<dbReference type="Gene3D" id="2.40.50.100">
    <property type="match status" value="1"/>
</dbReference>
<evidence type="ECO:0000256" key="1">
    <source>
        <dbReference type="ARBA" id="ARBA00004196"/>
    </source>
</evidence>
<dbReference type="Pfam" id="PF25967">
    <property type="entry name" value="RND-MFP_C"/>
    <property type="match status" value="1"/>
</dbReference>
<evidence type="ECO:0000256" key="2">
    <source>
        <dbReference type="ARBA" id="ARBA00009477"/>
    </source>
</evidence>
<dbReference type="RefSeq" id="WP_289364754.1">
    <property type="nucleotide sequence ID" value="NZ_JAUCBP010000007.1"/>
</dbReference>
<dbReference type="Pfam" id="PF25917">
    <property type="entry name" value="BSH_RND"/>
    <property type="match status" value="1"/>
</dbReference>
<evidence type="ECO:0000256" key="4">
    <source>
        <dbReference type="SAM" id="Coils"/>
    </source>
</evidence>
<feature type="coiled-coil region" evidence="4">
    <location>
        <begin position="99"/>
        <end position="157"/>
    </location>
</feature>
<feature type="domain" description="Multidrug resistance protein MdtA-like barrel-sandwich hybrid" evidence="6">
    <location>
        <begin position="65"/>
        <end position="184"/>
    </location>
</feature>
<keyword evidence="3" id="KW-0813">Transport</keyword>
<dbReference type="Gene3D" id="2.40.420.20">
    <property type="match status" value="1"/>
</dbReference>
<dbReference type="Gene3D" id="1.10.287.470">
    <property type="entry name" value="Helix hairpin bin"/>
    <property type="match status" value="1"/>
</dbReference>
<dbReference type="Gene3D" id="2.40.30.170">
    <property type="match status" value="1"/>
</dbReference>
<organism evidence="9 10">
    <name type="scientific">Alteromonas arenosi</name>
    <dbReference type="NCBI Taxonomy" id="3055817"/>
    <lineage>
        <taxon>Bacteria</taxon>
        <taxon>Pseudomonadati</taxon>
        <taxon>Pseudomonadota</taxon>
        <taxon>Gammaproteobacteria</taxon>
        <taxon>Alteromonadales</taxon>
        <taxon>Alteromonadaceae</taxon>
        <taxon>Alteromonas/Salinimonas group</taxon>
        <taxon>Alteromonas</taxon>
    </lineage>
</organism>
<evidence type="ECO:0000259" key="7">
    <source>
        <dbReference type="Pfam" id="PF25954"/>
    </source>
</evidence>
<dbReference type="NCBIfam" id="TIGR01730">
    <property type="entry name" value="RND_mfp"/>
    <property type="match status" value="1"/>
</dbReference>
<evidence type="ECO:0000256" key="3">
    <source>
        <dbReference type="ARBA" id="ARBA00022448"/>
    </source>
</evidence>
<dbReference type="InterPro" id="IPR058627">
    <property type="entry name" value="MdtA-like_C"/>
</dbReference>
<dbReference type="SUPFAM" id="SSF111369">
    <property type="entry name" value="HlyD-like secretion proteins"/>
    <property type="match status" value="1"/>
</dbReference>
<feature type="domain" description="CusB-like beta-barrel" evidence="7">
    <location>
        <begin position="225"/>
        <end position="271"/>
    </location>
</feature>
<dbReference type="InterPro" id="IPR006143">
    <property type="entry name" value="RND_pump_MFP"/>
</dbReference>
<keyword evidence="5" id="KW-0732">Signal</keyword>
<evidence type="ECO:0000256" key="5">
    <source>
        <dbReference type="SAM" id="SignalP"/>
    </source>
</evidence>